<evidence type="ECO:0000256" key="4">
    <source>
        <dbReference type="ARBA" id="ARBA00023235"/>
    </source>
</evidence>
<dbReference type="Gene3D" id="3.90.25.10">
    <property type="entry name" value="UDP-galactose 4-epimerase, domain 1"/>
    <property type="match status" value="1"/>
</dbReference>
<dbReference type="InterPro" id="IPR005886">
    <property type="entry name" value="UDP_G4E"/>
</dbReference>
<gene>
    <name evidence="7" type="primary">galE_20</name>
    <name evidence="7" type="ORF">SDC9_75003</name>
</gene>
<dbReference type="GO" id="GO:0033499">
    <property type="term" value="P:galactose catabolic process via UDP-galactose, Leloir pathway"/>
    <property type="evidence" value="ECO:0007669"/>
    <property type="project" value="TreeGrafter"/>
</dbReference>
<dbReference type="CDD" id="cd05247">
    <property type="entry name" value="UDP_G4E_1_SDR_e"/>
    <property type="match status" value="1"/>
</dbReference>
<dbReference type="InterPro" id="IPR001509">
    <property type="entry name" value="Epimerase_deHydtase"/>
</dbReference>
<keyword evidence="3" id="KW-0520">NAD</keyword>
<dbReference type="GO" id="GO:0003978">
    <property type="term" value="F:UDP-glucose 4-epimerase activity"/>
    <property type="evidence" value="ECO:0007669"/>
    <property type="project" value="UniProtKB-EC"/>
</dbReference>
<evidence type="ECO:0000313" key="7">
    <source>
        <dbReference type="EMBL" id="MPM28477.1"/>
    </source>
</evidence>
<dbReference type="SUPFAM" id="SSF51735">
    <property type="entry name" value="NAD(P)-binding Rossmann-fold domains"/>
    <property type="match status" value="1"/>
</dbReference>
<comment type="cofactor">
    <cofactor evidence="1">
        <name>NAD(+)</name>
        <dbReference type="ChEBI" id="CHEBI:57540"/>
    </cofactor>
</comment>
<dbReference type="AlphaFoldDB" id="A0A644YJK8"/>
<keyword evidence="4 7" id="KW-0413">Isomerase</keyword>
<dbReference type="PANTHER" id="PTHR43725">
    <property type="entry name" value="UDP-GLUCOSE 4-EPIMERASE"/>
    <property type="match status" value="1"/>
</dbReference>
<organism evidence="7">
    <name type="scientific">bioreactor metagenome</name>
    <dbReference type="NCBI Taxonomy" id="1076179"/>
    <lineage>
        <taxon>unclassified sequences</taxon>
        <taxon>metagenomes</taxon>
        <taxon>ecological metagenomes</taxon>
    </lineage>
</organism>
<reference evidence="7" key="1">
    <citation type="submission" date="2019-08" db="EMBL/GenBank/DDBJ databases">
        <authorList>
            <person name="Kucharzyk K."/>
            <person name="Murdoch R.W."/>
            <person name="Higgins S."/>
            <person name="Loffler F."/>
        </authorList>
    </citation>
    <scope>NUCLEOTIDE SEQUENCE</scope>
</reference>
<evidence type="ECO:0000256" key="1">
    <source>
        <dbReference type="ARBA" id="ARBA00001911"/>
    </source>
</evidence>
<feature type="domain" description="NAD-dependent epimerase/dehydratase" evidence="6">
    <location>
        <begin position="3"/>
        <end position="252"/>
    </location>
</feature>
<dbReference type="PANTHER" id="PTHR43725:SF53">
    <property type="entry name" value="UDP-ARABINOSE 4-EPIMERASE 1"/>
    <property type="match status" value="1"/>
</dbReference>
<proteinExistence type="inferred from homology"/>
<dbReference type="Pfam" id="PF01370">
    <property type="entry name" value="Epimerase"/>
    <property type="match status" value="1"/>
</dbReference>
<accession>A0A644YJK8</accession>
<comment type="similarity">
    <text evidence="2">Belongs to the NAD(P)-dependent epimerase/dehydratase family.</text>
</comment>
<name>A0A644YJK8_9ZZZZ</name>
<evidence type="ECO:0000256" key="5">
    <source>
        <dbReference type="ARBA" id="ARBA00023277"/>
    </source>
</evidence>
<protein>
    <submittedName>
        <fullName evidence="7">UDP-glucose 4-epimerase</fullName>
        <ecNumber evidence="7">5.1.3.2</ecNumber>
    </submittedName>
</protein>
<evidence type="ECO:0000256" key="2">
    <source>
        <dbReference type="ARBA" id="ARBA00007637"/>
    </source>
</evidence>
<dbReference type="Gene3D" id="3.40.50.720">
    <property type="entry name" value="NAD(P)-binding Rossmann-like Domain"/>
    <property type="match status" value="1"/>
</dbReference>
<sequence length="329" mass="36236">MNVLVTGGAGYIGSHVVEELKNSGFVPIVYDNLSTGHADAVPEDVLLINGDIHDLDFLEHIMGEYEIDAVMHFAASSLVGESMENPGRYYYNNVAGTLSLLDAMRKAGVDTIVFSSTAAVYGEPEKWPIEEEFAVCPTNVYGRTKLMIETMLADYDMAYDLRYVALRYFNAAGASASGKIGEDHRPETHLIPIVLKTALKIRNSVSIFGTDYQTPDGTCVRDYIHVADLAVAHVLALKHLLNGGSSKIYNLGSEKGFSVREIIETAKKVTKVDFAVSEEKRRPGDPAVLIASSKKIAEELGWKPTHSEIEEVIASAWQWHKEHPQGYEE</sequence>
<evidence type="ECO:0000259" key="6">
    <source>
        <dbReference type="Pfam" id="PF01370"/>
    </source>
</evidence>
<dbReference type="EC" id="5.1.3.2" evidence="7"/>
<dbReference type="InterPro" id="IPR036291">
    <property type="entry name" value="NAD(P)-bd_dom_sf"/>
</dbReference>
<evidence type="ECO:0000256" key="3">
    <source>
        <dbReference type="ARBA" id="ARBA00023027"/>
    </source>
</evidence>
<keyword evidence="5" id="KW-0119">Carbohydrate metabolism</keyword>
<comment type="caution">
    <text evidence="7">The sequence shown here is derived from an EMBL/GenBank/DDBJ whole genome shotgun (WGS) entry which is preliminary data.</text>
</comment>
<dbReference type="NCBIfam" id="TIGR01179">
    <property type="entry name" value="galE"/>
    <property type="match status" value="1"/>
</dbReference>
<dbReference type="EMBL" id="VSSQ01005267">
    <property type="protein sequence ID" value="MPM28477.1"/>
    <property type="molecule type" value="Genomic_DNA"/>
</dbReference>